<evidence type="ECO:0000256" key="1">
    <source>
        <dbReference type="ARBA" id="ARBA00004402"/>
    </source>
</evidence>
<comment type="caution">
    <text evidence="15">The sequence shown here is derived from an EMBL/GenBank/DDBJ whole genome shotgun (WGS) entry which is preliminary data.</text>
</comment>
<evidence type="ECO:0000256" key="7">
    <source>
        <dbReference type="ARBA" id="ARBA00022870"/>
    </source>
</evidence>
<evidence type="ECO:0000256" key="14">
    <source>
        <dbReference type="SAM" id="Phobius"/>
    </source>
</evidence>
<keyword evidence="4" id="KW-1032">Host cell membrane</keyword>
<evidence type="ECO:0000256" key="4">
    <source>
        <dbReference type="ARBA" id="ARBA00022511"/>
    </source>
</evidence>
<evidence type="ECO:0000256" key="9">
    <source>
        <dbReference type="ARBA" id="ARBA00023136"/>
    </source>
</evidence>
<evidence type="ECO:0000256" key="6">
    <source>
        <dbReference type="ARBA" id="ARBA00022692"/>
    </source>
</evidence>
<evidence type="ECO:0000256" key="5">
    <source>
        <dbReference type="ARBA" id="ARBA00022581"/>
    </source>
</evidence>
<keyword evidence="10" id="KW-0564">Palmitate</keyword>
<evidence type="ECO:0000256" key="3">
    <source>
        <dbReference type="ARBA" id="ARBA00004563"/>
    </source>
</evidence>
<dbReference type="PANTHER" id="PTHR10424:SF81">
    <property type="entry name" value="ERVV2 PROTEIN"/>
    <property type="match status" value="1"/>
</dbReference>
<keyword evidence="5" id="KW-0945">Host-virus interaction</keyword>
<protein>
    <submittedName>
        <fullName evidence="15">ENV1 protein</fullName>
    </submittedName>
</protein>
<evidence type="ECO:0000256" key="10">
    <source>
        <dbReference type="ARBA" id="ARBA00023139"/>
    </source>
</evidence>
<keyword evidence="11" id="KW-1015">Disulfide bond</keyword>
<dbReference type="AlphaFoldDB" id="A0A7L4CM17"/>
<evidence type="ECO:0000313" key="16">
    <source>
        <dbReference type="Proteomes" id="UP000551823"/>
    </source>
</evidence>
<dbReference type="InterPro" id="IPR018154">
    <property type="entry name" value="TLV/ENV_coat_polyprotein"/>
</dbReference>
<keyword evidence="6 14" id="KW-0812">Transmembrane</keyword>
<dbReference type="Pfam" id="PF00429">
    <property type="entry name" value="TLV_coat"/>
    <property type="match status" value="1"/>
</dbReference>
<evidence type="ECO:0000256" key="8">
    <source>
        <dbReference type="ARBA" id="ARBA00022989"/>
    </source>
</evidence>
<evidence type="ECO:0000313" key="15">
    <source>
        <dbReference type="EMBL" id="NXW51200.1"/>
    </source>
</evidence>
<dbReference type="PANTHER" id="PTHR10424">
    <property type="entry name" value="VIRAL ENVELOPE PROTEIN"/>
    <property type="match status" value="1"/>
</dbReference>
<evidence type="ECO:0000256" key="11">
    <source>
        <dbReference type="ARBA" id="ARBA00023157"/>
    </source>
</evidence>
<keyword evidence="7" id="KW-1043">Host membrane</keyword>
<dbReference type="CDD" id="cd09851">
    <property type="entry name" value="HTLV-1-like_HR1-HR2"/>
    <property type="match status" value="1"/>
</dbReference>
<keyword evidence="9 14" id="KW-0472">Membrane</keyword>
<proteinExistence type="predicted"/>
<feature type="non-terminal residue" evidence="15">
    <location>
        <position position="1"/>
    </location>
</feature>
<organism evidence="15 16">
    <name type="scientific">Nyctiprogne leucopyga</name>
    <dbReference type="NCBI Taxonomy" id="382315"/>
    <lineage>
        <taxon>Eukaryota</taxon>
        <taxon>Metazoa</taxon>
        <taxon>Chordata</taxon>
        <taxon>Craniata</taxon>
        <taxon>Vertebrata</taxon>
        <taxon>Euteleostomi</taxon>
        <taxon>Archelosauria</taxon>
        <taxon>Archosauria</taxon>
        <taxon>Dinosauria</taxon>
        <taxon>Saurischia</taxon>
        <taxon>Theropoda</taxon>
        <taxon>Coelurosauria</taxon>
        <taxon>Aves</taxon>
        <taxon>Neognathae</taxon>
        <taxon>Neoaves</taxon>
        <taxon>Strisores</taxon>
        <taxon>Caprimulgiformes</taxon>
        <taxon>Caprimulgidae</taxon>
        <taxon>Chordeilinae</taxon>
        <taxon>Nyctiprogne</taxon>
    </lineage>
</organism>
<comment type="subcellular location">
    <subcellularLocation>
        <location evidence="1">Host cell membrane</location>
        <topology evidence="1">Single-pass type I membrane protein</topology>
    </subcellularLocation>
    <subcellularLocation>
        <location evidence="2">Host endomembrane system</location>
        <topology evidence="2">Peripheral membrane protein</topology>
    </subcellularLocation>
    <subcellularLocation>
        <location evidence="3">Virion membrane</location>
        <topology evidence="3">Single-pass type I membrane protein</topology>
    </subcellularLocation>
</comment>
<dbReference type="SUPFAM" id="SSF58069">
    <property type="entry name" value="Virus ectodomain"/>
    <property type="match status" value="1"/>
</dbReference>
<feature type="non-terminal residue" evidence="15">
    <location>
        <position position="262"/>
    </location>
</feature>
<evidence type="ECO:0000256" key="12">
    <source>
        <dbReference type="ARBA" id="ARBA00023180"/>
    </source>
</evidence>
<evidence type="ECO:0000256" key="2">
    <source>
        <dbReference type="ARBA" id="ARBA00004531"/>
    </source>
</evidence>
<gene>
    <name evidence="15" type="primary">Env1_2</name>
    <name evidence="15" type="ORF">NYCLEU_R14765</name>
</gene>
<keyword evidence="12" id="KW-0325">Glycoprotein</keyword>
<keyword evidence="16" id="KW-1185">Reference proteome</keyword>
<sequence length="262" mass="29534">IQQQLWNQTKQVNATNTIKWVLPTPGAWWVCSKTGLTPCLSTVVLTKNSDFCVQVTVVPRILFHNEEEMYIYRSQSDHRVKKREPITAITVATLLGLGATGAATGITSIIQQQQGLKSLRVAVDEDLAQIEKSISHLKKSLTSLSEVVLQNRRGMDLLFLQQGGLCAALKEECCFYADHTGVVRDSLAKVQEGLEQRKKERDSQQAWYETWFNQSPWLTTLLSILARPIIMLLLALTFGPCVLNKFIKLISNRIEKVRLLVI</sequence>
<keyword evidence="8 14" id="KW-1133">Transmembrane helix</keyword>
<reference evidence="15 16" key="1">
    <citation type="submission" date="2019-09" db="EMBL/GenBank/DDBJ databases">
        <title>Bird 10,000 Genomes (B10K) Project - Family phase.</title>
        <authorList>
            <person name="Zhang G."/>
        </authorList>
    </citation>
    <scope>NUCLEOTIDE SEQUENCE [LARGE SCALE GENOMIC DNA]</scope>
    <source>
        <strain evidence="15">B10K-DU-005-01</strain>
    </source>
</reference>
<dbReference type="Proteomes" id="UP000551823">
    <property type="component" value="Unassembled WGS sequence"/>
</dbReference>
<dbReference type="EMBL" id="VZZU01005721">
    <property type="protein sequence ID" value="NXW51200.1"/>
    <property type="molecule type" value="Genomic_DNA"/>
</dbReference>
<feature type="transmembrane region" description="Helical" evidence="14">
    <location>
        <begin position="86"/>
        <end position="110"/>
    </location>
</feature>
<evidence type="ECO:0000256" key="13">
    <source>
        <dbReference type="ARBA" id="ARBA00023288"/>
    </source>
</evidence>
<keyword evidence="13" id="KW-0449">Lipoprotein</keyword>
<dbReference type="Gene3D" id="1.10.287.210">
    <property type="match status" value="1"/>
</dbReference>
<name>A0A7L4CM17_9AVES</name>
<feature type="transmembrane region" description="Helical" evidence="14">
    <location>
        <begin position="217"/>
        <end position="243"/>
    </location>
</feature>
<accession>A0A7L4CM17</accession>